<dbReference type="OrthoDB" id="335726at2"/>
<dbReference type="GO" id="GO:0016020">
    <property type="term" value="C:membrane"/>
    <property type="evidence" value="ECO:0007669"/>
    <property type="project" value="TreeGrafter"/>
</dbReference>
<accession>A0A1Q8SQA6</accession>
<proteinExistence type="inferred from homology"/>
<reference evidence="3 4" key="1">
    <citation type="submission" date="2016-12" db="EMBL/GenBank/DDBJ databases">
        <title>Draft genome sequences of strains Salinicola socius SMB35, Salinicola sp. MH3R3-1 and Chromohalobacter sp. SMB17 from the Verkhnekamsk potash mining region of Russia.</title>
        <authorList>
            <person name="Mavrodi D.V."/>
            <person name="Olsson B.E."/>
            <person name="Korsakova E.S."/>
            <person name="Pyankova A."/>
            <person name="Mavrodi O.V."/>
            <person name="Plotnikova E.G."/>
        </authorList>
    </citation>
    <scope>NUCLEOTIDE SEQUENCE [LARGE SCALE GENOMIC DNA]</scope>
    <source>
        <strain evidence="3 4">SMB35</strain>
    </source>
</reference>
<dbReference type="PRINTS" id="PR00081">
    <property type="entry name" value="GDHRDH"/>
</dbReference>
<dbReference type="Proteomes" id="UP000186878">
    <property type="component" value="Unassembled WGS sequence"/>
</dbReference>
<protein>
    <submittedName>
        <fullName evidence="3">Short-chain dehydrogenase</fullName>
    </submittedName>
</protein>
<keyword evidence="4" id="KW-1185">Reference proteome</keyword>
<dbReference type="PANTHER" id="PTHR44196">
    <property type="entry name" value="DEHYDROGENASE/REDUCTASE SDR FAMILY MEMBER 7B"/>
    <property type="match status" value="1"/>
</dbReference>
<dbReference type="PANTHER" id="PTHR44196:SF1">
    <property type="entry name" value="DEHYDROGENASE_REDUCTASE SDR FAMILY MEMBER 7B"/>
    <property type="match status" value="1"/>
</dbReference>
<comment type="caution">
    <text evidence="3">The sequence shown here is derived from an EMBL/GenBank/DDBJ whole genome shotgun (WGS) entry which is preliminary data.</text>
</comment>
<dbReference type="GO" id="GO:0016491">
    <property type="term" value="F:oxidoreductase activity"/>
    <property type="evidence" value="ECO:0007669"/>
    <property type="project" value="UniProtKB-KW"/>
</dbReference>
<keyword evidence="2" id="KW-0560">Oxidoreductase</keyword>
<evidence type="ECO:0000256" key="2">
    <source>
        <dbReference type="ARBA" id="ARBA00023002"/>
    </source>
</evidence>
<dbReference type="InterPro" id="IPR020904">
    <property type="entry name" value="Sc_DH/Rdtase_CS"/>
</dbReference>
<comment type="similarity">
    <text evidence="1">Belongs to the short-chain dehydrogenases/reductases (SDR) family.</text>
</comment>
<organism evidence="3 4">
    <name type="scientific">Salinicola socius</name>
    <dbReference type="NCBI Taxonomy" id="404433"/>
    <lineage>
        <taxon>Bacteria</taxon>
        <taxon>Pseudomonadati</taxon>
        <taxon>Pseudomonadota</taxon>
        <taxon>Gammaproteobacteria</taxon>
        <taxon>Oceanospirillales</taxon>
        <taxon>Halomonadaceae</taxon>
        <taxon>Salinicola</taxon>
    </lineage>
</organism>
<dbReference type="RefSeq" id="WP_075570733.1">
    <property type="nucleotide sequence ID" value="NZ_MSDO01000020.1"/>
</dbReference>
<dbReference type="InterPro" id="IPR036291">
    <property type="entry name" value="NAD(P)-bd_dom_sf"/>
</dbReference>
<dbReference type="SUPFAM" id="SSF51735">
    <property type="entry name" value="NAD(P)-binding Rossmann-fold domains"/>
    <property type="match status" value="1"/>
</dbReference>
<dbReference type="Pfam" id="PF00106">
    <property type="entry name" value="adh_short"/>
    <property type="match status" value="1"/>
</dbReference>
<evidence type="ECO:0000256" key="1">
    <source>
        <dbReference type="ARBA" id="ARBA00006484"/>
    </source>
</evidence>
<evidence type="ECO:0000313" key="3">
    <source>
        <dbReference type="EMBL" id="OLO03633.1"/>
    </source>
</evidence>
<sequence length="265" mass="28460">MTRIVITGATGAIGQALAAVYARPGNQLVLHGRQRDVLDALAASCRTAGAEVELSHVELGQTRLDDDSALLTWLESLCTPAVPDIVIVNAGINIDIGEDGRGEAWEAASRLLEINLRVPMAMGNFLGKRMRAAGHGQLVLMSSLAAYHGLPVTPSYSASKAGVKAYGEALRGWLAPHGVGVSVVMPGYVSSKMCHEMPGPKPFLWQPERAARFIAKGVERNRARISFPFPLNFGCWWLAVLPAAISQRLLTLFGYDHDQGDGAHR</sequence>
<dbReference type="EMBL" id="MSDO01000020">
    <property type="protein sequence ID" value="OLO03633.1"/>
    <property type="molecule type" value="Genomic_DNA"/>
</dbReference>
<gene>
    <name evidence="3" type="ORF">BTW07_13685</name>
</gene>
<dbReference type="InterPro" id="IPR002347">
    <property type="entry name" value="SDR_fam"/>
</dbReference>
<dbReference type="STRING" id="404433.BTW07_13685"/>
<dbReference type="PROSITE" id="PS00061">
    <property type="entry name" value="ADH_SHORT"/>
    <property type="match status" value="1"/>
</dbReference>
<dbReference type="AlphaFoldDB" id="A0A1Q8SQA6"/>
<dbReference type="Gene3D" id="3.40.50.720">
    <property type="entry name" value="NAD(P)-binding Rossmann-like Domain"/>
    <property type="match status" value="1"/>
</dbReference>
<evidence type="ECO:0000313" key="4">
    <source>
        <dbReference type="Proteomes" id="UP000186878"/>
    </source>
</evidence>
<name>A0A1Q8SQA6_9GAMM</name>